<evidence type="ECO:0000256" key="6">
    <source>
        <dbReference type="SAM" id="Phobius"/>
    </source>
</evidence>
<keyword evidence="9" id="KW-1185">Reference proteome</keyword>
<reference evidence="8 9" key="1">
    <citation type="submission" date="2020-02" db="EMBL/GenBank/DDBJ databases">
        <title>Fructobacillus sp. isolated from paper mulberry of Taiwan.</title>
        <authorList>
            <person name="Lin S.-T."/>
        </authorList>
    </citation>
    <scope>NUCLEOTIDE SEQUENCE [LARGE SCALE GENOMIC DNA]</scope>
    <source>
        <strain evidence="8 9">M1-21</strain>
    </source>
</reference>
<protein>
    <submittedName>
        <fullName evidence="8">GtrA family protein</fullName>
    </submittedName>
</protein>
<gene>
    <name evidence="8" type="ORF">G6R28_03200</name>
</gene>
<keyword evidence="3 6" id="KW-0812">Transmembrane</keyword>
<feature type="transmembrane region" description="Helical" evidence="6">
    <location>
        <begin position="106"/>
        <end position="124"/>
    </location>
</feature>
<evidence type="ECO:0000256" key="4">
    <source>
        <dbReference type="ARBA" id="ARBA00022989"/>
    </source>
</evidence>
<evidence type="ECO:0000313" key="9">
    <source>
        <dbReference type="Proteomes" id="UP000735205"/>
    </source>
</evidence>
<evidence type="ECO:0000313" key="8">
    <source>
        <dbReference type="EMBL" id="MBS9336238.1"/>
    </source>
</evidence>
<dbReference type="Pfam" id="PF04138">
    <property type="entry name" value="GtrA_DPMS_TM"/>
    <property type="match status" value="1"/>
</dbReference>
<dbReference type="InterPro" id="IPR051401">
    <property type="entry name" value="GtrA_CellWall_Glycosyl"/>
</dbReference>
<comment type="similarity">
    <text evidence="2">Belongs to the GtrA family.</text>
</comment>
<evidence type="ECO:0000256" key="3">
    <source>
        <dbReference type="ARBA" id="ARBA00022692"/>
    </source>
</evidence>
<accession>A0ABS5QSR3</accession>
<dbReference type="InterPro" id="IPR007267">
    <property type="entry name" value="GtrA_DPMS_TM"/>
</dbReference>
<dbReference type="RefSeq" id="WP_213792781.1">
    <property type="nucleotide sequence ID" value="NZ_JAAMFJ010000001.1"/>
</dbReference>
<feature type="transmembrane region" description="Helical" evidence="6">
    <location>
        <begin position="77"/>
        <end position="100"/>
    </location>
</feature>
<organism evidence="8 9">
    <name type="scientific">Fructobacillus papyrifericola</name>
    <dbReference type="NCBI Taxonomy" id="2713172"/>
    <lineage>
        <taxon>Bacteria</taxon>
        <taxon>Bacillati</taxon>
        <taxon>Bacillota</taxon>
        <taxon>Bacilli</taxon>
        <taxon>Lactobacillales</taxon>
        <taxon>Lactobacillaceae</taxon>
        <taxon>Fructobacillus</taxon>
    </lineage>
</organism>
<comment type="subcellular location">
    <subcellularLocation>
        <location evidence="1">Membrane</location>
        <topology evidence="1">Multi-pass membrane protein</topology>
    </subcellularLocation>
</comment>
<comment type="caution">
    <text evidence="8">The sequence shown here is derived from an EMBL/GenBank/DDBJ whole genome shotgun (WGS) entry which is preliminary data.</text>
</comment>
<feature type="transmembrane region" description="Helical" evidence="6">
    <location>
        <begin position="12"/>
        <end position="30"/>
    </location>
</feature>
<dbReference type="EMBL" id="JAAMFJ010000001">
    <property type="protein sequence ID" value="MBS9336238.1"/>
    <property type="molecule type" value="Genomic_DNA"/>
</dbReference>
<keyword evidence="5 6" id="KW-0472">Membrane</keyword>
<evidence type="ECO:0000256" key="1">
    <source>
        <dbReference type="ARBA" id="ARBA00004141"/>
    </source>
</evidence>
<evidence type="ECO:0000259" key="7">
    <source>
        <dbReference type="Pfam" id="PF04138"/>
    </source>
</evidence>
<dbReference type="Proteomes" id="UP000735205">
    <property type="component" value="Unassembled WGS sequence"/>
</dbReference>
<keyword evidence="4 6" id="KW-1133">Transmembrane helix</keyword>
<dbReference type="PANTHER" id="PTHR38459:SF5">
    <property type="entry name" value="CELL WALL TEICHOIC ACID GLYCOSYLATION PROTEIN GTCA"/>
    <property type="match status" value="1"/>
</dbReference>
<proteinExistence type="inferred from homology"/>
<dbReference type="PANTHER" id="PTHR38459">
    <property type="entry name" value="PROPHAGE BACTOPRENOL-LINKED GLUCOSE TRANSLOCASE HOMOLOG"/>
    <property type="match status" value="1"/>
</dbReference>
<feature type="domain" description="GtrA/DPMS transmembrane" evidence="7">
    <location>
        <begin position="14"/>
        <end position="129"/>
    </location>
</feature>
<sequence>MVKALLKKYNRIIRYLILGFGTFLVNMWSYGLISKVANYSISYTLAWAIAVLFAYVTNRQWVFNSKASGFQIIPEIINYYLSRGLTFWLGLVIMWIGVHLLSFNDFYVNIARNAMLLIPNYYLAKFYVFRDKQRQLDNESLTEEELGE</sequence>
<feature type="transmembrane region" description="Helical" evidence="6">
    <location>
        <begin position="36"/>
        <end position="56"/>
    </location>
</feature>
<evidence type="ECO:0000256" key="5">
    <source>
        <dbReference type="ARBA" id="ARBA00023136"/>
    </source>
</evidence>
<name>A0ABS5QSR3_9LACO</name>
<evidence type="ECO:0000256" key="2">
    <source>
        <dbReference type="ARBA" id="ARBA00009399"/>
    </source>
</evidence>